<feature type="compositionally biased region" description="Basic and acidic residues" evidence="1">
    <location>
        <begin position="177"/>
        <end position="202"/>
    </location>
</feature>
<proteinExistence type="predicted"/>
<dbReference type="PANTHER" id="PTHR41805">
    <property type="entry name" value="EXPRESSED PROTEIN"/>
    <property type="match status" value="1"/>
</dbReference>
<evidence type="ECO:0000313" key="2">
    <source>
        <dbReference type="EMBL" id="KAF6220595.1"/>
    </source>
</evidence>
<protein>
    <recommendedName>
        <fullName evidence="4">rRNA-processing protein FYV7</fullName>
    </recommendedName>
</protein>
<dbReference type="EMBL" id="JACCJB010000016">
    <property type="protein sequence ID" value="KAF6220595.1"/>
    <property type="molecule type" value="Genomic_DNA"/>
</dbReference>
<sequence>MAPKRITDEVEHDHPETQAKRFKKGFSVGPATLPDGTYRRKVQKIKQDLIRKAKVKKSYSKLKEREPVDTKPSVYTSTPPPEEPSASLELHPERQAMLDEPEPAPREQIDTKQQVLRGRKPPRPKSVPFRKEALLAQQRREENERRQKEVEEIRRQRQAKIEERERFRKAMAKARSGGRDGQRKLGRESKVLLEKVQRMMGP</sequence>
<dbReference type="AlphaFoldDB" id="A0A8H6F9X4"/>
<dbReference type="RefSeq" id="XP_037150030.1">
    <property type="nucleotide sequence ID" value="XM_037293952.1"/>
</dbReference>
<comment type="caution">
    <text evidence="2">The sequence shown here is derived from an EMBL/GenBank/DDBJ whole genome shotgun (WGS) entry which is preliminary data.</text>
</comment>
<feature type="compositionally biased region" description="Basic and acidic residues" evidence="1">
    <location>
        <begin position="1"/>
        <end position="19"/>
    </location>
</feature>
<accession>A0A8H6F9X4</accession>
<evidence type="ECO:0000313" key="3">
    <source>
        <dbReference type="Proteomes" id="UP000593566"/>
    </source>
</evidence>
<dbReference type="GeneID" id="59331440"/>
<feature type="region of interest" description="Disordered" evidence="1">
    <location>
        <begin position="1"/>
        <end position="40"/>
    </location>
</feature>
<evidence type="ECO:0000256" key="1">
    <source>
        <dbReference type="SAM" id="MobiDB-lite"/>
    </source>
</evidence>
<feature type="compositionally biased region" description="Basic and acidic residues" evidence="1">
    <location>
        <begin position="90"/>
        <end position="110"/>
    </location>
</feature>
<evidence type="ECO:0008006" key="4">
    <source>
        <dbReference type="Google" id="ProtNLM"/>
    </source>
</evidence>
<keyword evidence="3" id="KW-1185">Reference proteome</keyword>
<dbReference type="PANTHER" id="PTHR41805:SF1">
    <property type="entry name" value="RRNA-PROCESSING PROTEIN FYV7"/>
    <property type="match status" value="1"/>
</dbReference>
<dbReference type="Proteomes" id="UP000593566">
    <property type="component" value="Unassembled WGS sequence"/>
</dbReference>
<reference evidence="2 3" key="1">
    <citation type="journal article" date="2020" name="Genomics">
        <title>Complete, high-quality genomes from long-read metagenomic sequencing of two wolf lichen thalli reveals enigmatic genome architecture.</title>
        <authorList>
            <person name="McKenzie S.K."/>
            <person name="Walston R.F."/>
            <person name="Allen J.L."/>
        </authorList>
    </citation>
    <scope>NUCLEOTIDE SEQUENCE [LARGE SCALE GENOMIC DNA]</scope>
    <source>
        <strain evidence="2">WasteWater1</strain>
    </source>
</reference>
<organism evidence="2 3">
    <name type="scientific">Letharia lupina</name>
    <dbReference type="NCBI Taxonomy" id="560253"/>
    <lineage>
        <taxon>Eukaryota</taxon>
        <taxon>Fungi</taxon>
        <taxon>Dikarya</taxon>
        <taxon>Ascomycota</taxon>
        <taxon>Pezizomycotina</taxon>
        <taxon>Lecanoromycetes</taxon>
        <taxon>OSLEUM clade</taxon>
        <taxon>Lecanoromycetidae</taxon>
        <taxon>Lecanorales</taxon>
        <taxon>Lecanorineae</taxon>
        <taxon>Parmeliaceae</taxon>
        <taxon>Letharia</taxon>
    </lineage>
</organism>
<gene>
    <name evidence="2" type="ORF">HO133_003028</name>
</gene>
<name>A0A8H6F9X4_9LECA</name>
<feature type="region of interest" description="Disordered" evidence="1">
    <location>
        <begin position="55"/>
        <end position="202"/>
    </location>
</feature>
<feature type="compositionally biased region" description="Basic and acidic residues" evidence="1">
    <location>
        <begin position="129"/>
        <end position="168"/>
    </location>
</feature>